<evidence type="ECO:0000313" key="4">
    <source>
        <dbReference type="EMBL" id="MBB6446610.1"/>
    </source>
</evidence>
<evidence type="ECO:0000256" key="1">
    <source>
        <dbReference type="ARBA" id="ARBA00010515"/>
    </source>
</evidence>
<comment type="caution">
    <text evidence="4">The sequence shown here is derived from an EMBL/GenBank/DDBJ whole genome shotgun (WGS) entry which is preliminary data.</text>
</comment>
<dbReference type="Gene3D" id="3.40.50.1820">
    <property type="entry name" value="alpha/beta hydrolase"/>
    <property type="match status" value="1"/>
</dbReference>
<proteinExistence type="inferred from homology"/>
<gene>
    <name evidence="4" type="ORF">HNR53_003270</name>
</gene>
<keyword evidence="2 4" id="KW-0378">Hydrolase</keyword>
<dbReference type="PANTHER" id="PTHR48081:SF8">
    <property type="entry name" value="ALPHA_BETA HYDROLASE FOLD-3 DOMAIN-CONTAINING PROTEIN-RELATED"/>
    <property type="match status" value="1"/>
</dbReference>
<evidence type="ECO:0000256" key="2">
    <source>
        <dbReference type="ARBA" id="ARBA00022801"/>
    </source>
</evidence>
<name>A0A7X0HTK8_9BACI</name>
<protein>
    <submittedName>
        <fullName evidence="4">Acetyl esterase</fullName>
        <ecNumber evidence="4">3.1.1.-</ecNumber>
    </submittedName>
</protein>
<organism evidence="4 5">
    <name type="scientific">Bacillus benzoevorans</name>
    <dbReference type="NCBI Taxonomy" id="1456"/>
    <lineage>
        <taxon>Bacteria</taxon>
        <taxon>Bacillati</taxon>
        <taxon>Bacillota</taxon>
        <taxon>Bacilli</taxon>
        <taxon>Bacillales</taxon>
        <taxon>Bacillaceae</taxon>
        <taxon>Bacillus</taxon>
    </lineage>
</organism>
<dbReference type="SUPFAM" id="SSF53474">
    <property type="entry name" value="alpha/beta-Hydrolases"/>
    <property type="match status" value="1"/>
</dbReference>
<dbReference type="EMBL" id="JACHGK010000012">
    <property type="protein sequence ID" value="MBB6446610.1"/>
    <property type="molecule type" value="Genomic_DNA"/>
</dbReference>
<dbReference type="InterPro" id="IPR013094">
    <property type="entry name" value="AB_hydrolase_3"/>
</dbReference>
<evidence type="ECO:0000313" key="5">
    <source>
        <dbReference type="Proteomes" id="UP000531594"/>
    </source>
</evidence>
<accession>A0A7X0HTK8</accession>
<dbReference type="AlphaFoldDB" id="A0A7X0HTK8"/>
<feature type="domain" description="Alpha/beta hydrolase fold-3" evidence="3">
    <location>
        <begin position="82"/>
        <end position="288"/>
    </location>
</feature>
<keyword evidence="5" id="KW-1185">Reference proteome</keyword>
<comment type="similarity">
    <text evidence="1">Belongs to the 'GDXG' lipolytic enzyme family.</text>
</comment>
<dbReference type="PANTHER" id="PTHR48081">
    <property type="entry name" value="AB HYDROLASE SUPERFAMILY PROTEIN C4A8.06C"/>
    <property type="match status" value="1"/>
</dbReference>
<dbReference type="InterPro" id="IPR050300">
    <property type="entry name" value="GDXG_lipolytic_enzyme"/>
</dbReference>
<reference evidence="4 5" key="1">
    <citation type="submission" date="2020-08" db="EMBL/GenBank/DDBJ databases">
        <title>Genomic Encyclopedia of Type Strains, Phase IV (KMG-IV): sequencing the most valuable type-strain genomes for metagenomic binning, comparative biology and taxonomic classification.</title>
        <authorList>
            <person name="Goeker M."/>
        </authorList>
    </citation>
    <scope>NUCLEOTIDE SEQUENCE [LARGE SCALE GENOMIC DNA]</scope>
    <source>
        <strain evidence="4 5">DSM 5391</strain>
    </source>
</reference>
<evidence type="ECO:0000259" key="3">
    <source>
        <dbReference type="Pfam" id="PF07859"/>
    </source>
</evidence>
<sequence length="318" mass="34906">MPLQPQVRNLLDQIAAAKATGVKAIEEMTVQENRDGLLAFYEGVVGEPQEVGKVKNLTIPVDGGQIGLRLYSPKGEGPFPVFVYYHGGGWVLGNLDVIDPILRSVKNSTKCLVVSVDYRLAPEHKFPIPAEDCYAATKWVAENIAKHNGDPSRIAVGGDSAGGNLAAVVPLMARERKGPSIAYQVLLYPVTNFSFNTQSYMENGKDHYLETPAMHWFANHYLNNEEDKYHPYASPLLADDVSGLPPALIITAEYDVLRDEGEAYAARLKEAGVPVEQTRYNGQIHGFFWMPVIMDDAGKALQQITEALNKVFSSSAAR</sequence>
<dbReference type="GO" id="GO:0016787">
    <property type="term" value="F:hydrolase activity"/>
    <property type="evidence" value="ECO:0007669"/>
    <property type="project" value="UniProtKB-KW"/>
</dbReference>
<dbReference type="EC" id="3.1.1.-" evidence="4"/>
<dbReference type="Pfam" id="PF07859">
    <property type="entry name" value="Abhydrolase_3"/>
    <property type="match status" value="1"/>
</dbReference>
<dbReference type="FunFam" id="3.40.50.1820:FF:000089">
    <property type="entry name" value="Alpha/beta hydrolase"/>
    <property type="match status" value="1"/>
</dbReference>
<dbReference type="RefSeq" id="WP_184527766.1">
    <property type="nucleotide sequence ID" value="NZ_JACHGK010000012.1"/>
</dbReference>
<dbReference type="InterPro" id="IPR029058">
    <property type="entry name" value="AB_hydrolase_fold"/>
</dbReference>
<dbReference type="Proteomes" id="UP000531594">
    <property type="component" value="Unassembled WGS sequence"/>
</dbReference>